<keyword evidence="1" id="KW-0548">Nucleotidyltransferase</keyword>
<keyword evidence="1" id="KW-0695">RNA-directed DNA polymerase</keyword>
<accession>A0A699KP78</accession>
<comment type="caution">
    <text evidence="1">The sequence shown here is derived from an EMBL/GenBank/DDBJ whole genome shotgun (WGS) entry which is preliminary data.</text>
</comment>
<gene>
    <name evidence="1" type="ORF">Tci_676376</name>
</gene>
<dbReference type="AlphaFoldDB" id="A0A699KP78"/>
<sequence>IPSPPLPVSSLPLALPPPTVDSPTYVEAPLGYRAARIWLRAASPSTQHPSNIPSPPLLLPSTSHRADIPEADMPLQKRACFAAPASGFEVGDSLAATVAGQPGFTLKADLRRDRVREMGYGITNTWDEIVEANQRVTELATTVRDRRFHRHTARLLDLKDGHSRGAWSHFMNCSKANVVQTKAGMARTAMIQERVVKGQNELLKSVPTVTSSNGNALTWWNSHVKTVIHEVAYAMTWKTLKKMMTDKYCPRGEMKKLEIEL</sequence>
<reference evidence="1" key="1">
    <citation type="journal article" date="2019" name="Sci. Rep.">
        <title>Draft genome of Tanacetum cinerariifolium, the natural source of mosquito coil.</title>
        <authorList>
            <person name="Yamashiro T."/>
            <person name="Shiraishi A."/>
            <person name="Satake H."/>
            <person name="Nakayama K."/>
        </authorList>
    </citation>
    <scope>NUCLEOTIDE SEQUENCE</scope>
</reference>
<name>A0A699KP78_TANCI</name>
<dbReference type="GO" id="GO:0003964">
    <property type="term" value="F:RNA-directed DNA polymerase activity"/>
    <property type="evidence" value="ECO:0007669"/>
    <property type="project" value="UniProtKB-KW"/>
</dbReference>
<evidence type="ECO:0000313" key="1">
    <source>
        <dbReference type="EMBL" id="GFB04405.1"/>
    </source>
</evidence>
<organism evidence="1">
    <name type="scientific">Tanacetum cinerariifolium</name>
    <name type="common">Dalmatian daisy</name>
    <name type="synonym">Chrysanthemum cinerariifolium</name>
    <dbReference type="NCBI Taxonomy" id="118510"/>
    <lineage>
        <taxon>Eukaryota</taxon>
        <taxon>Viridiplantae</taxon>
        <taxon>Streptophyta</taxon>
        <taxon>Embryophyta</taxon>
        <taxon>Tracheophyta</taxon>
        <taxon>Spermatophyta</taxon>
        <taxon>Magnoliopsida</taxon>
        <taxon>eudicotyledons</taxon>
        <taxon>Gunneridae</taxon>
        <taxon>Pentapetalae</taxon>
        <taxon>asterids</taxon>
        <taxon>campanulids</taxon>
        <taxon>Asterales</taxon>
        <taxon>Asteraceae</taxon>
        <taxon>Asteroideae</taxon>
        <taxon>Anthemideae</taxon>
        <taxon>Anthemidinae</taxon>
        <taxon>Tanacetum</taxon>
    </lineage>
</organism>
<dbReference type="EMBL" id="BKCJ010539993">
    <property type="protein sequence ID" value="GFB04405.1"/>
    <property type="molecule type" value="Genomic_DNA"/>
</dbReference>
<feature type="non-terminal residue" evidence="1">
    <location>
        <position position="1"/>
    </location>
</feature>
<keyword evidence="1" id="KW-0808">Transferase</keyword>
<proteinExistence type="predicted"/>
<protein>
    <submittedName>
        <fullName evidence="1">Reverse transcriptase domain-containing protein</fullName>
    </submittedName>
</protein>